<reference evidence="1 2" key="1">
    <citation type="journal article" date="2014" name="Genome Announc.">
        <title>Draft genome sequences of eight enterohepatic helicobacter species isolated from both laboratory and wild rodents.</title>
        <authorList>
            <person name="Sheh A."/>
            <person name="Shen Z."/>
            <person name="Fox J.G."/>
        </authorList>
    </citation>
    <scope>NUCLEOTIDE SEQUENCE [LARGE SCALE GENOMIC DNA]</scope>
    <source>
        <strain evidence="1 2">ATCC 49310</strain>
    </source>
</reference>
<organism evidence="1 2">
    <name type="scientific">Helicobacter trogontum</name>
    <dbReference type="NCBI Taxonomy" id="50960"/>
    <lineage>
        <taxon>Bacteria</taxon>
        <taxon>Pseudomonadati</taxon>
        <taxon>Campylobacterota</taxon>
        <taxon>Epsilonproteobacteria</taxon>
        <taxon>Campylobacterales</taxon>
        <taxon>Helicobacteraceae</taxon>
        <taxon>Helicobacter</taxon>
    </lineage>
</organism>
<evidence type="ECO:0000313" key="2">
    <source>
        <dbReference type="Proteomes" id="UP000029861"/>
    </source>
</evidence>
<name>A0A4U8T5X5_9HELI</name>
<proteinExistence type="predicted"/>
<evidence type="ECO:0000313" key="1">
    <source>
        <dbReference type="EMBL" id="TLD94884.1"/>
    </source>
</evidence>
<dbReference type="Gene3D" id="3.40.50.1820">
    <property type="entry name" value="alpha/beta hydrolase"/>
    <property type="match status" value="1"/>
</dbReference>
<dbReference type="RefSeq" id="WP_034317013.1">
    <property type="nucleotide sequence ID" value="NZ_FZND01000078.1"/>
</dbReference>
<dbReference type="Proteomes" id="UP000029861">
    <property type="component" value="Unassembled WGS sequence"/>
</dbReference>
<dbReference type="EMBL" id="JRPK02000053">
    <property type="protein sequence ID" value="TLD94884.1"/>
    <property type="molecule type" value="Genomic_DNA"/>
</dbReference>
<sequence length="257" mass="29906">MKYFSGFGLRGDYAIFKSLLCDFGYVPNHYDIIGFSSGALSALQCAMQMIIHKQRVGRVILLSPLFYTYHFTKDFKPDTVSLDSNPIEMDIDILMQNLKNLDSKKDVKNATQVITHLDFEAFARELSHLHINTSWNLFKKACIHSYKKDKLQYYTTLYKKLGFHIAHDNMYSNLFDSKECRVFTHFEKLTTLRNLWNFCAINLEVIREKSQKFVIFIAEHDKITNSKLISDNLSGFGICYILKGRSHILQKIAMKRA</sequence>
<comment type="caution">
    <text evidence="1">The sequence shown here is derived from an EMBL/GenBank/DDBJ whole genome shotgun (WGS) entry which is preliminary data.</text>
</comment>
<dbReference type="SUPFAM" id="SSF53474">
    <property type="entry name" value="alpha/beta-Hydrolases"/>
    <property type="match status" value="1"/>
</dbReference>
<protein>
    <recommendedName>
        <fullName evidence="3">Alpha/beta hydrolase</fullName>
    </recommendedName>
</protein>
<dbReference type="InterPro" id="IPR029058">
    <property type="entry name" value="AB_hydrolase_fold"/>
</dbReference>
<evidence type="ECO:0008006" key="3">
    <source>
        <dbReference type="Google" id="ProtNLM"/>
    </source>
</evidence>
<dbReference type="AlphaFoldDB" id="A0A4U8T5X5"/>
<dbReference type="STRING" id="50960.LS81_07815"/>
<gene>
    <name evidence="1" type="ORF">LS80_009700</name>
</gene>
<accession>A0A4U8T5X5</accession>